<dbReference type="AlphaFoldDB" id="A0A3N7JYJ8"/>
<feature type="transmembrane region" description="Helical" evidence="6">
    <location>
        <begin position="46"/>
        <end position="66"/>
    </location>
</feature>
<evidence type="ECO:0000256" key="4">
    <source>
        <dbReference type="ARBA" id="ARBA00022989"/>
    </source>
</evidence>
<feature type="transmembrane region" description="Helical" evidence="6">
    <location>
        <begin position="159"/>
        <end position="177"/>
    </location>
</feature>
<dbReference type="Proteomes" id="UP000267464">
    <property type="component" value="Unassembled WGS sequence"/>
</dbReference>
<accession>A0A3N7JYJ8</accession>
<dbReference type="Pfam" id="PF00892">
    <property type="entry name" value="EamA"/>
    <property type="match status" value="2"/>
</dbReference>
<gene>
    <name evidence="8" type="ORF">DZC73_15355</name>
</gene>
<proteinExistence type="inferred from homology"/>
<feature type="transmembrane region" description="Helical" evidence="6">
    <location>
        <begin position="132"/>
        <end position="153"/>
    </location>
</feature>
<evidence type="ECO:0000259" key="7">
    <source>
        <dbReference type="Pfam" id="PF00892"/>
    </source>
</evidence>
<feature type="transmembrane region" description="Helical" evidence="6">
    <location>
        <begin position="221"/>
        <end position="244"/>
    </location>
</feature>
<evidence type="ECO:0000256" key="3">
    <source>
        <dbReference type="ARBA" id="ARBA00022692"/>
    </source>
</evidence>
<dbReference type="PANTHER" id="PTHR32322">
    <property type="entry name" value="INNER MEMBRANE TRANSPORTER"/>
    <property type="match status" value="1"/>
</dbReference>
<comment type="similarity">
    <text evidence="2">Belongs to the EamA transporter family.</text>
</comment>
<organism evidence="8 9">
    <name type="scientific">Piscinibacter terrae</name>
    <dbReference type="NCBI Taxonomy" id="2496871"/>
    <lineage>
        <taxon>Bacteria</taxon>
        <taxon>Pseudomonadati</taxon>
        <taxon>Pseudomonadota</taxon>
        <taxon>Betaproteobacteria</taxon>
        <taxon>Burkholderiales</taxon>
        <taxon>Sphaerotilaceae</taxon>
        <taxon>Piscinibacter</taxon>
    </lineage>
</organism>
<dbReference type="RefSeq" id="WP_124541246.1">
    <property type="nucleotide sequence ID" value="NZ_QUSW01000004.1"/>
</dbReference>
<dbReference type="EMBL" id="QUSW01000004">
    <property type="protein sequence ID" value="RQP23925.1"/>
    <property type="molecule type" value="Genomic_DNA"/>
</dbReference>
<keyword evidence="4 6" id="KW-1133">Transmembrane helix</keyword>
<keyword evidence="3 6" id="KW-0812">Transmembrane</keyword>
<comment type="caution">
    <text evidence="8">The sequence shown here is derived from an EMBL/GenBank/DDBJ whole genome shotgun (WGS) entry which is preliminary data.</text>
</comment>
<dbReference type="SUPFAM" id="SSF103481">
    <property type="entry name" value="Multidrug resistance efflux transporter EmrE"/>
    <property type="match status" value="2"/>
</dbReference>
<evidence type="ECO:0000256" key="1">
    <source>
        <dbReference type="ARBA" id="ARBA00004141"/>
    </source>
</evidence>
<comment type="subcellular location">
    <subcellularLocation>
        <location evidence="1">Membrane</location>
        <topology evidence="1">Multi-pass membrane protein</topology>
    </subcellularLocation>
</comment>
<feature type="transmembrane region" description="Helical" evidence="6">
    <location>
        <begin position="251"/>
        <end position="270"/>
    </location>
</feature>
<protein>
    <submittedName>
        <fullName evidence="8">Permease</fullName>
    </submittedName>
</protein>
<reference evidence="8 9" key="1">
    <citation type="submission" date="2018-08" db="EMBL/GenBank/DDBJ databases">
        <authorList>
            <person name="Khan S.A."/>
            <person name="Jeon C.O."/>
            <person name="Chun B.H."/>
            <person name="Jeong S.E."/>
        </authorList>
    </citation>
    <scope>NUCLEOTIDE SEQUENCE [LARGE SCALE GENOMIC DNA]</scope>
    <source>
        <strain evidence="8 9">S-16</strain>
    </source>
</reference>
<dbReference type="GO" id="GO:0016020">
    <property type="term" value="C:membrane"/>
    <property type="evidence" value="ECO:0007669"/>
    <property type="project" value="UniProtKB-SubCell"/>
</dbReference>
<keyword evidence="5 6" id="KW-0472">Membrane</keyword>
<evidence type="ECO:0000313" key="8">
    <source>
        <dbReference type="EMBL" id="RQP23925.1"/>
    </source>
</evidence>
<dbReference type="InterPro" id="IPR000620">
    <property type="entry name" value="EamA_dom"/>
</dbReference>
<evidence type="ECO:0000313" key="9">
    <source>
        <dbReference type="Proteomes" id="UP000267464"/>
    </source>
</evidence>
<feature type="domain" description="EamA" evidence="7">
    <location>
        <begin position="15"/>
        <end position="148"/>
    </location>
</feature>
<dbReference type="OrthoDB" id="9812547at2"/>
<dbReference type="PANTHER" id="PTHR32322:SF2">
    <property type="entry name" value="EAMA DOMAIN-CONTAINING PROTEIN"/>
    <property type="match status" value="1"/>
</dbReference>
<feature type="transmembrane region" description="Helical" evidence="6">
    <location>
        <begin position="78"/>
        <end position="98"/>
    </location>
</feature>
<keyword evidence="9" id="KW-1185">Reference proteome</keyword>
<name>A0A3N7JYJ8_9BURK</name>
<feature type="transmembrane region" description="Helical" evidence="6">
    <location>
        <begin position="104"/>
        <end position="125"/>
    </location>
</feature>
<feature type="transmembrane region" description="Helical" evidence="6">
    <location>
        <begin position="276"/>
        <end position="293"/>
    </location>
</feature>
<evidence type="ECO:0000256" key="5">
    <source>
        <dbReference type="ARBA" id="ARBA00023136"/>
    </source>
</evidence>
<evidence type="ECO:0000256" key="6">
    <source>
        <dbReference type="SAM" id="Phobius"/>
    </source>
</evidence>
<reference evidence="8 9" key="2">
    <citation type="submission" date="2018-12" db="EMBL/GenBank/DDBJ databases">
        <title>Rhizobacter gummiphilus sp. nov., a rubber-degrading bacterium isolated from the soil of a botanical garden in Japan.</title>
        <authorList>
            <person name="Shunsuke S.S."/>
        </authorList>
    </citation>
    <scope>NUCLEOTIDE SEQUENCE [LARGE SCALE GENOMIC DNA]</scope>
    <source>
        <strain evidence="8 9">S-16</strain>
    </source>
</reference>
<feature type="transmembrane region" description="Helical" evidence="6">
    <location>
        <begin position="189"/>
        <end position="209"/>
    </location>
</feature>
<sequence>MTTLASRTPTTTPLSGLLLLCLAATWLVWGSTYLAIKFALLSFPPFFQMGSRFLFAGVVLMAWMRWRGAPWPNAVQWRNAAIVGALMLGGGMGCTAYAEVTVGSGLVVAFIAVCPLMIAALNLLYGVKPGRLELAGILVGLAGVLMLTQGAGFQASPTGLIAIIVACTTWSVGSVLSQRNLPLAPGATGFASEMICGGVVMLGMSAIAGETPHWPPQPAAVAAWCYLVVFGSLIAFNAYMVLLAHAPAGLASSYTFVNPVIAMLLGVAVANEVVTSFEWMAAGVVLVGVVLMLRGAKR</sequence>
<dbReference type="InterPro" id="IPR050638">
    <property type="entry name" value="AA-Vitamin_Transporters"/>
</dbReference>
<dbReference type="InterPro" id="IPR037185">
    <property type="entry name" value="EmrE-like"/>
</dbReference>
<feature type="domain" description="EamA" evidence="7">
    <location>
        <begin position="158"/>
        <end position="293"/>
    </location>
</feature>
<evidence type="ECO:0000256" key="2">
    <source>
        <dbReference type="ARBA" id="ARBA00007362"/>
    </source>
</evidence>